<feature type="domain" description="Glucose-methanol-choline oxidoreductase N-terminal" evidence="8">
    <location>
        <begin position="308"/>
        <end position="322"/>
    </location>
</feature>
<dbReference type="Pfam" id="PF00732">
    <property type="entry name" value="GMC_oxred_N"/>
    <property type="match status" value="1"/>
</dbReference>
<evidence type="ECO:0000256" key="2">
    <source>
        <dbReference type="ARBA" id="ARBA00010790"/>
    </source>
</evidence>
<name>A0AAD7GF65_MYCRO</name>
<evidence type="ECO:0000259" key="8">
    <source>
        <dbReference type="PROSITE" id="PS00624"/>
    </source>
</evidence>
<dbReference type="AlphaFoldDB" id="A0AAD7GF65"/>
<comment type="cofactor">
    <cofactor evidence="1 6">
        <name>FAD</name>
        <dbReference type="ChEBI" id="CHEBI:57692"/>
    </cofactor>
</comment>
<evidence type="ECO:0000256" key="5">
    <source>
        <dbReference type="PIRSR" id="PIRSR000137-1"/>
    </source>
</evidence>
<feature type="signal peptide" evidence="7">
    <location>
        <begin position="1"/>
        <end position="19"/>
    </location>
</feature>
<evidence type="ECO:0000313" key="9">
    <source>
        <dbReference type="EMBL" id="KAJ7692104.1"/>
    </source>
</evidence>
<reference evidence="9" key="1">
    <citation type="submission" date="2023-03" db="EMBL/GenBank/DDBJ databases">
        <title>Massive genome expansion in bonnet fungi (Mycena s.s.) driven by repeated elements and novel gene families across ecological guilds.</title>
        <authorList>
            <consortium name="Lawrence Berkeley National Laboratory"/>
            <person name="Harder C.B."/>
            <person name="Miyauchi S."/>
            <person name="Viragh M."/>
            <person name="Kuo A."/>
            <person name="Thoen E."/>
            <person name="Andreopoulos B."/>
            <person name="Lu D."/>
            <person name="Skrede I."/>
            <person name="Drula E."/>
            <person name="Henrissat B."/>
            <person name="Morin E."/>
            <person name="Kohler A."/>
            <person name="Barry K."/>
            <person name="LaButti K."/>
            <person name="Morin E."/>
            <person name="Salamov A."/>
            <person name="Lipzen A."/>
            <person name="Mereny Z."/>
            <person name="Hegedus B."/>
            <person name="Baldrian P."/>
            <person name="Stursova M."/>
            <person name="Weitz H."/>
            <person name="Taylor A."/>
            <person name="Grigoriev I.V."/>
            <person name="Nagy L.G."/>
            <person name="Martin F."/>
            <person name="Kauserud H."/>
        </authorList>
    </citation>
    <scope>NUCLEOTIDE SEQUENCE</scope>
    <source>
        <strain evidence="9">CBHHK067</strain>
    </source>
</reference>
<keyword evidence="7" id="KW-0732">Signal</keyword>
<dbReference type="GO" id="GO:0050660">
    <property type="term" value="F:flavin adenine dinucleotide binding"/>
    <property type="evidence" value="ECO:0007669"/>
    <property type="project" value="InterPro"/>
</dbReference>
<dbReference type="EMBL" id="JARKIE010000054">
    <property type="protein sequence ID" value="KAJ7692104.1"/>
    <property type="molecule type" value="Genomic_DNA"/>
</dbReference>
<dbReference type="Gene3D" id="3.50.50.60">
    <property type="entry name" value="FAD/NAD(P)-binding domain"/>
    <property type="match status" value="1"/>
</dbReference>
<comment type="similarity">
    <text evidence="2">Belongs to the GMC oxidoreductase family.</text>
</comment>
<dbReference type="InterPro" id="IPR036188">
    <property type="entry name" value="FAD/NAD-bd_sf"/>
</dbReference>
<proteinExistence type="inferred from homology"/>
<feature type="active site" description="Proton donor" evidence="5">
    <location>
        <position position="532"/>
    </location>
</feature>
<dbReference type="PANTHER" id="PTHR11552">
    <property type="entry name" value="GLUCOSE-METHANOL-CHOLINE GMC OXIDOREDUCTASE"/>
    <property type="match status" value="1"/>
</dbReference>
<dbReference type="InterPro" id="IPR000172">
    <property type="entry name" value="GMC_OxRdtase_N"/>
</dbReference>
<evidence type="ECO:0000256" key="6">
    <source>
        <dbReference type="PIRSR" id="PIRSR000137-2"/>
    </source>
</evidence>
<sequence length="598" mass="64443">MHFTRYAILTLAFPAACVATLYDAFEDIPIPASTFDFIVVGAGAAGSVLANRLTENPNISVLLLEAGPSNIDVLDSIIPMFPSLLNPNTPYDWNYTTAPQPGFNGRSINYPRGHLLGGSTSVNYMAYTRGSSEEWDRYARLSGDPGWSWDNVQQYIRKNEKWTPPADHHNTAGQFNPLVHSLTGINSVSLPGFSHPFDSRIIATTQENPRQFPFNLDMNSGRPLGLGWLQSTINGGQRSSAATSYLGPSFISRPNLHVLVNARVTRIIQTGVDQGKPAFRAVEFTFTQSETGPRTKVTASKEVILSAGSIGTPQILLLSGIGDSKDLSALGIKTILNNPSVGRNLTDHPLLVNSWYVNSTGTFDSIIRNATLAAQDVGEWEQTQMGPLVDSPLAHLVWSRVPDDSFSIPDPSAGPNTAHYELLFANGWVRLTPIPAAGDFMTIVTAVTAPSSRGELTLNTANPFDQPNINPNLLGSDFDLAVMAAAVQAARDFVKAKAWDGYVIREFEDLAAATDAAKLKAYIQNNSGTVFHPVGTASMSPKGAQFGVVDPDLVVKGISGLRVVDASILPIVPSAHTQVPVYIVGERAADLIKTTYRL</sequence>
<keyword evidence="10" id="KW-1185">Reference proteome</keyword>
<dbReference type="Pfam" id="PF05199">
    <property type="entry name" value="GMC_oxred_C"/>
    <property type="match status" value="1"/>
</dbReference>
<protein>
    <submittedName>
        <fullName evidence="9">Aryl-alcohol-oxidase from pleurotus Eryingii</fullName>
    </submittedName>
</protein>
<dbReference type="Gene3D" id="3.30.560.10">
    <property type="entry name" value="Glucose Oxidase, domain 3"/>
    <property type="match status" value="1"/>
</dbReference>
<keyword evidence="3" id="KW-0285">Flavoprotein</keyword>
<dbReference type="SUPFAM" id="SSF51905">
    <property type="entry name" value="FAD/NAD(P)-binding domain"/>
    <property type="match status" value="1"/>
</dbReference>
<comment type="caution">
    <text evidence="9">The sequence shown here is derived from an EMBL/GenBank/DDBJ whole genome shotgun (WGS) entry which is preliminary data.</text>
</comment>
<feature type="chain" id="PRO_5041984610" evidence="7">
    <location>
        <begin position="20"/>
        <end position="598"/>
    </location>
</feature>
<evidence type="ECO:0000256" key="1">
    <source>
        <dbReference type="ARBA" id="ARBA00001974"/>
    </source>
</evidence>
<dbReference type="InterPro" id="IPR012132">
    <property type="entry name" value="GMC_OxRdtase"/>
</dbReference>
<keyword evidence="4 6" id="KW-0274">FAD</keyword>
<dbReference type="InterPro" id="IPR007867">
    <property type="entry name" value="GMC_OxRtase_C"/>
</dbReference>
<gene>
    <name evidence="9" type="ORF">B0H17DRAFT_934414</name>
</gene>
<evidence type="ECO:0000256" key="4">
    <source>
        <dbReference type="ARBA" id="ARBA00022827"/>
    </source>
</evidence>
<dbReference type="SUPFAM" id="SSF54373">
    <property type="entry name" value="FAD-linked reductases, C-terminal domain"/>
    <property type="match status" value="1"/>
</dbReference>
<dbReference type="GO" id="GO:0016614">
    <property type="term" value="F:oxidoreductase activity, acting on CH-OH group of donors"/>
    <property type="evidence" value="ECO:0007669"/>
    <property type="project" value="InterPro"/>
</dbReference>
<evidence type="ECO:0000256" key="7">
    <source>
        <dbReference type="SAM" id="SignalP"/>
    </source>
</evidence>
<dbReference type="PANTHER" id="PTHR11552:SF147">
    <property type="entry name" value="CHOLINE DEHYDROGENASE, MITOCHONDRIAL"/>
    <property type="match status" value="1"/>
</dbReference>
<accession>A0AAD7GF65</accession>
<evidence type="ECO:0000313" key="10">
    <source>
        <dbReference type="Proteomes" id="UP001221757"/>
    </source>
</evidence>
<dbReference type="PIRSF" id="PIRSF000137">
    <property type="entry name" value="Alcohol_oxidase"/>
    <property type="match status" value="1"/>
</dbReference>
<dbReference type="Proteomes" id="UP001221757">
    <property type="component" value="Unassembled WGS sequence"/>
</dbReference>
<feature type="binding site" evidence="6">
    <location>
        <position position="264"/>
    </location>
    <ligand>
        <name>FAD</name>
        <dbReference type="ChEBI" id="CHEBI:57692"/>
    </ligand>
</feature>
<organism evidence="9 10">
    <name type="scientific">Mycena rosella</name>
    <name type="common">Pink bonnet</name>
    <name type="synonym">Agaricus rosellus</name>
    <dbReference type="NCBI Taxonomy" id="1033263"/>
    <lineage>
        <taxon>Eukaryota</taxon>
        <taxon>Fungi</taxon>
        <taxon>Dikarya</taxon>
        <taxon>Basidiomycota</taxon>
        <taxon>Agaricomycotina</taxon>
        <taxon>Agaricomycetes</taxon>
        <taxon>Agaricomycetidae</taxon>
        <taxon>Agaricales</taxon>
        <taxon>Marasmiineae</taxon>
        <taxon>Mycenaceae</taxon>
        <taxon>Mycena</taxon>
    </lineage>
</organism>
<feature type="active site" description="Proton acceptor" evidence="5">
    <location>
        <position position="576"/>
    </location>
</feature>
<evidence type="ECO:0000256" key="3">
    <source>
        <dbReference type="ARBA" id="ARBA00022630"/>
    </source>
</evidence>
<dbReference type="PROSITE" id="PS00624">
    <property type="entry name" value="GMC_OXRED_2"/>
    <property type="match status" value="1"/>
</dbReference>